<dbReference type="EMBL" id="CP013189">
    <property type="protein sequence ID" value="ALO45632.1"/>
    <property type="molecule type" value="Genomic_DNA"/>
</dbReference>
<reference evidence="1 2" key="1">
    <citation type="submission" date="2015-11" db="EMBL/GenBank/DDBJ databases">
        <authorList>
            <person name="Zhang Y."/>
            <person name="Guo Z."/>
        </authorList>
    </citation>
    <scope>NUCLEOTIDE SEQUENCE [LARGE SCALE GENOMIC DNA]</scope>
    <source>
        <strain evidence="1 2">KCTC 32221</strain>
    </source>
</reference>
<dbReference type="OrthoDB" id="5600793at2"/>
<keyword evidence="2" id="KW-1185">Reference proteome</keyword>
<accession>A0A0S2KBE1</accession>
<proteinExistence type="predicted"/>
<dbReference type="AlphaFoldDB" id="A0A0S2KBE1"/>
<gene>
    <name evidence="1" type="ORF">PS2015_963</name>
</gene>
<evidence type="ECO:0000313" key="2">
    <source>
        <dbReference type="Proteomes" id="UP000065641"/>
    </source>
</evidence>
<sequence length="74" mass="8548">MAQCLIFDLNITADQYLRHYQGQVNQVVCSTRDGRRIRFPSSVLQRFVTHDGVMGTFAISFDDNHKLTDIKRMA</sequence>
<dbReference type="KEGG" id="pspi:PS2015_963"/>
<name>A0A0S2KBE1_9GAMM</name>
<dbReference type="InterPro" id="IPR021363">
    <property type="entry name" value="DUF2835"/>
</dbReference>
<evidence type="ECO:0000313" key="1">
    <source>
        <dbReference type="EMBL" id="ALO45632.1"/>
    </source>
</evidence>
<dbReference type="Pfam" id="PF11197">
    <property type="entry name" value="DUF2835"/>
    <property type="match status" value="1"/>
</dbReference>
<protein>
    <recommendedName>
        <fullName evidence="3">Topoisomerase II</fullName>
    </recommendedName>
</protein>
<organism evidence="1 2">
    <name type="scientific">Pseudohongiella spirulinae</name>
    <dbReference type="NCBI Taxonomy" id="1249552"/>
    <lineage>
        <taxon>Bacteria</taxon>
        <taxon>Pseudomonadati</taxon>
        <taxon>Pseudomonadota</taxon>
        <taxon>Gammaproteobacteria</taxon>
        <taxon>Pseudomonadales</taxon>
        <taxon>Pseudohongiellaceae</taxon>
        <taxon>Pseudohongiella</taxon>
    </lineage>
</organism>
<dbReference type="Proteomes" id="UP000065641">
    <property type="component" value="Chromosome"/>
</dbReference>
<evidence type="ECO:0008006" key="3">
    <source>
        <dbReference type="Google" id="ProtNLM"/>
    </source>
</evidence>
<dbReference type="STRING" id="1249552.PS2015_963"/>
<dbReference type="RefSeq" id="WP_058023150.1">
    <property type="nucleotide sequence ID" value="NZ_CP013189.1"/>
</dbReference>